<protein>
    <submittedName>
        <fullName evidence="4">SRS domain-containing protein</fullName>
    </submittedName>
</protein>
<reference evidence="4" key="1">
    <citation type="submission" date="2011-02" db="EMBL/GenBank/DDBJ databases">
        <authorList>
            <person name="Aslett M."/>
        </authorList>
    </citation>
    <scope>NUCLEOTIDE SEQUENCE</scope>
    <source>
        <strain evidence="4">Liverpool</strain>
    </source>
</reference>
<dbReference type="OrthoDB" id="10598051at2759"/>
<gene>
    <name evidence="5" type="ORF">BN1204_050250</name>
    <name evidence="4" type="ORF">NCLIV_050250</name>
</gene>
<feature type="domain" description="SRS" evidence="3">
    <location>
        <begin position="185"/>
        <end position="289"/>
    </location>
</feature>
<evidence type="ECO:0000259" key="3">
    <source>
        <dbReference type="Pfam" id="PF04092"/>
    </source>
</evidence>
<dbReference type="eggNOG" id="ENOG502TMFF">
    <property type="taxonomic scope" value="Eukaryota"/>
</dbReference>
<feature type="compositionally biased region" description="Low complexity" evidence="1">
    <location>
        <begin position="295"/>
        <end position="310"/>
    </location>
</feature>
<evidence type="ECO:0000313" key="4">
    <source>
        <dbReference type="EMBL" id="CBZ54597.1"/>
    </source>
</evidence>
<organism evidence="4 6">
    <name type="scientific">Neospora caninum (strain Liverpool)</name>
    <dbReference type="NCBI Taxonomy" id="572307"/>
    <lineage>
        <taxon>Eukaryota</taxon>
        <taxon>Sar</taxon>
        <taxon>Alveolata</taxon>
        <taxon>Apicomplexa</taxon>
        <taxon>Conoidasida</taxon>
        <taxon>Coccidia</taxon>
        <taxon>Eucoccidiorida</taxon>
        <taxon>Eimeriorina</taxon>
        <taxon>Sarcocystidae</taxon>
        <taxon>Neospora</taxon>
    </lineage>
</organism>
<dbReference type="SUPFAM" id="SSF74877">
    <property type="entry name" value="Major surface antigen p30, SAG1"/>
    <property type="match status" value="1"/>
</dbReference>
<proteinExistence type="predicted"/>
<dbReference type="RefSeq" id="XP_003884627.1">
    <property type="nucleotide sequence ID" value="XM_003884578.1"/>
</dbReference>
<feature type="region of interest" description="Disordered" evidence="1">
    <location>
        <begin position="294"/>
        <end position="317"/>
    </location>
</feature>
<feature type="transmembrane region" description="Helical" evidence="2">
    <location>
        <begin position="26"/>
        <end position="46"/>
    </location>
</feature>
<dbReference type="GeneID" id="13442528"/>
<dbReference type="AlphaFoldDB" id="F0VKJ6"/>
<keyword evidence="2" id="KW-1133">Transmembrane helix</keyword>
<dbReference type="InterPro" id="IPR036755">
    <property type="entry name" value="SRS_dom_sf"/>
</dbReference>
<evidence type="ECO:0000256" key="1">
    <source>
        <dbReference type="SAM" id="MobiDB-lite"/>
    </source>
</evidence>
<dbReference type="EMBL" id="FR823391">
    <property type="protein sequence ID" value="CBZ54597.1"/>
    <property type="molecule type" value="Genomic_DNA"/>
</dbReference>
<dbReference type="InterPro" id="IPR007226">
    <property type="entry name" value="SRS_dom"/>
</dbReference>
<dbReference type="GO" id="GO:0016020">
    <property type="term" value="C:membrane"/>
    <property type="evidence" value="ECO:0007669"/>
    <property type="project" value="InterPro"/>
</dbReference>
<dbReference type="VEuPathDB" id="ToxoDB:NCLIV_050250"/>
<reference evidence="6" key="3">
    <citation type="journal article" date="2012" name="PLoS Pathog.">
        <title>Comparative genomics of the apicomplexan parasites Toxoplasma gondii and Neospora caninum: Coccidia differing in host range and transmission strategy.</title>
        <authorList>
            <person name="Reid A.J."/>
            <person name="Vermont S.J."/>
            <person name="Cotton J.A."/>
            <person name="Harris D."/>
            <person name="Hill-Cawthorne G.A."/>
            <person name="Konen-Waisman S."/>
            <person name="Latham S.M."/>
            <person name="Mourier T."/>
            <person name="Norton R."/>
            <person name="Quail M.A."/>
            <person name="Sanders M."/>
            <person name="Shanmugam D."/>
            <person name="Sohal A."/>
            <person name="Wasmuth J.D."/>
            <person name="Brunk B."/>
            <person name="Grigg M.E."/>
            <person name="Howard J.C."/>
            <person name="Parkinson J."/>
            <person name="Roos D.S."/>
            <person name="Trees A.J."/>
            <person name="Berriman M."/>
            <person name="Pain A."/>
            <person name="Wastling J.M."/>
        </authorList>
    </citation>
    <scope>NUCLEOTIDE SEQUENCE [LARGE SCALE GENOMIC DNA]</scope>
    <source>
        <strain evidence="6">Liverpool</strain>
    </source>
</reference>
<dbReference type="Pfam" id="PF04092">
    <property type="entry name" value="SAG"/>
    <property type="match status" value="1"/>
</dbReference>
<reference evidence="4" key="2">
    <citation type="submission" date="2011-03" db="EMBL/GenBank/DDBJ databases">
        <title>Comparative genomics and transcriptomics of Neospora caninum and Toxoplasma gondii.</title>
        <authorList>
            <person name="Reid A.J."/>
            <person name="Sohal A."/>
            <person name="Harris D."/>
            <person name="Quail M."/>
            <person name="Sanders M."/>
            <person name="Berriman M."/>
            <person name="Wastling J.M."/>
            <person name="Pain A."/>
        </authorList>
    </citation>
    <scope>NUCLEOTIDE SEQUENCE</scope>
    <source>
        <strain evidence="4">Liverpool</strain>
    </source>
</reference>
<sequence length="339" mass="36018">MTQNPGAFKTATTVAAGRRTVFCRRLCLWLSASFLVVFVCSFRVQYSDAEKNECKSDKSVLQLVAKDATPVDFTCGNGVSYLYPPYRSEATQVCRTSACTDVVGMSLTNVSLVSQSNGLSITTTDVQQASTIYFQCTDTATETHLSRLDSKPPAGRSSSKKACTVQISIWGPPKQGFSYPVPNNGPLRLEITSASQSVTFACGNDQNLTPKLFDQICQSDGCESTAPLADTLAGASLVQHASPEGNPNTPAYTLTVPQLPDESQTLFYKCATGTDKDARAKDCNVVITVAKAADGDGSSGPSSDTTTIPPETSGTGAERWSKSLAFSVFSVALLLTKMI</sequence>
<evidence type="ECO:0000256" key="2">
    <source>
        <dbReference type="SAM" id="Phobius"/>
    </source>
</evidence>
<reference evidence="5" key="4">
    <citation type="journal article" date="2015" name="PLoS ONE">
        <title>Comprehensive Evaluation of Toxoplasma gondii VEG and Neospora caninum LIV Genomes with Tachyzoite Stage Transcriptome and Proteome Defines Novel Transcript Features.</title>
        <authorList>
            <person name="Ramaprasad A."/>
            <person name="Mourier T."/>
            <person name="Naeem R."/>
            <person name="Malas T.B."/>
            <person name="Moussa E."/>
            <person name="Panigrahi A."/>
            <person name="Vermont S.J."/>
            <person name="Otto T.D."/>
            <person name="Wastling J."/>
            <person name="Pain A."/>
        </authorList>
    </citation>
    <scope>NUCLEOTIDE SEQUENCE</scope>
    <source>
        <strain evidence="5">Liverpool</strain>
    </source>
</reference>
<name>F0VKJ6_NEOCL</name>
<keyword evidence="2" id="KW-0472">Membrane</keyword>
<dbReference type="Proteomes" id="UP000007494">
    <property type="component" value="Chromosome X"/>
</dbReference>
<evidence type="ECO:0000313" key="6">
    <source>
        <dbReference type="Proteomes" id="UP000007494"/>
    </source>
</evidence>
<dbReference type="InParanoid" id="F0VKJ6"/>
<keyword evidence="2" id="KW-0812">Transmembrane</keyword>
<dbReference type="Gene3D" id="2.60.40.1320">
    <property type="entry name" value="SRS domain"/>
    <property type="match status" value="2"/>
</dbReference>
<dbReference type="EMBL" id="LN714485">
    <property type="protein sequence ID" value="CEL69311.1"/>
    <property type="molecule type" value="Genomic_DNA"/>
</dbReference>
<accession>F0VKJ6</accession>
<evidence type="ECO:0000313" key="5">
    <source>
        <dbReference type="EMBL" id="CEL69311.1"/>
    </source>
</evidence>
<keyword evidence="6" id="KW-1185">Reference proteome</keyword>